<keyword evidence="3" id="KW-1185">Reference proteome</keyword>
<evidence type="ECO:0000313" key="3">
    <source>
        <dbReference type="Proteomes" id="UP001430804"/>
    </source>
</evidence>
<evidence type="ECO:0000259" key="1">
    <source>
        <dbReference type="SMART" id="SM00418"/>
    </source>
</evidence>
<dbReference type="Pfam" id="PF12840">
    <property type="entry name" value="HTH_20"/>
    <property type="match status" value="1"/>
</dbReference>
<dbReference type="SMART" id="SM00418">
    <property type="entry name" value="HTH_ARSR"/>
    <property type="match status" value="1"/>
</dbReference>
<dbReference type="EMBL" id="JAHWQX010000001">
    <property type="protein sequence ID" value="MBW3096067.1"/>
    <property type="molecule type" value="Genomic_DNA"/>
</dbReference>
<gene>
    <name evidence="2" type="ORF">KY465_02110</name>
</gene>
<dbReference type="CDD" id="cd00090">
    <property type="entry name" value="HTH_ARSR"/>
    <property type="match status" value="1"/>
</dbReference>
<dbReference type="InterPro" id="IPR001845">
    <property type="entry name" value="HTH_ArsR_DNA-bd_dom"/>
</dbReference>
<proteinExistence type="predicted"/>
<dbReference type="RefSeq" id="WP_219157935.1">
    <property type="nucleotide sequence ID" value="NZ_JAHWQX010000001.1"/>
</dbReference>
<dbReference type="Proteomes" id="UP001430804">
    <property type="component" value="Unassembled WGS sequence"/>
</dbReference>
<dbReference type="InterPro" id="IPR011991">
    <property type="entry name" value="ArsR-like_HTH"/>
</dbReference>
<name>A0ABS6WJE2_9HYPH</name>
<accession>A0ABS6WJE2</accession>
<reference evidence="2" key="1">
    <citation type="submission" date="2021-07" db="EMBL/GenBank/DDBJ databases">
        <title>Pseudohoeflea marina sp. nov. a polyhydroxyalcanoate-producing bacterium.</title>
        <authorList>
            <person name="Zheng W."/>
            <person name="Yu S."/>
            <person name="Huang Y."/>
        </authorList>
    </citation>
    <scope>NUCLEOTIDE SEQUENCE</scope>
    <source>
        <strain evidence="2">DP4N28-3</strain>
    </source>
</reference>
<organism evidence="2 3">
    <name type="scientific">Pseudohoeflea coraliihabitans</name>
    <dbReference type="NCBI Taxonomy" id="2860393"/>
    <lineage>
        <taxon>Bacteria</taxon>
        <taxon>Pseudomonadati</taxon>
        <taxon>Pseudomonadota</taxon>
        <taxon>Alphaproteobacteria</taxon>
        <taxon>Hyphomicrobiales</taxon>
        <taxon>Rhizobiaceae</taxon>
        <taxon>Pseudohoeflea</taxon>
    </lineage>
</organism>
<sequence length="123" mass="13414">MKYHPPEDEIELPTVMATLGDPTRLAILGLLATCRTQSLTCGDFVHLSSKSNLTYHLGRMREAGIIRIEPIGTSKRVTIRRSALDRRFPGFLDAVLRAAGDPAGRPGARRMVGAANHSNAARH</sequence>
<comment type="caution">
    <text evidence="2">The sequence shown here is derived from an EMBL/GenBank/DDBJ whole genome shotgun (WGS) entry which is preliminary data.</text>
</comment>
<feature type="domain" description="HTH arsR-type" evidence="1">
    <location>
        <begin position="14"/>
        <end position="93"/>
    </location>
</feature>
<protein>
    <submittedName>
        <fullName evidence="2">ArsR family transcriptional regulator</fullName>
    </submittedName>
</protein>
<evidence type="ECO:0000313" key="2">
    <source>
        <dbReference type="EMBL" id="MBW3096067.1"/>
    </source>
</evidence>